<accession>A0ABQ4CM45</accession>
<dbReference type="InterPro" id="IPR015943">
    <property type="entry name" value="WD40/YVTN_repeat-like_dom_sf"/>
</dbReference>
<keyword evidence="1" id="KW-0812">Transmembrane</keyword>
<keyword evidence="1" id="KW-1133">Transmembrane helix</keyword>
<feature type="transmembrane region" description="Helical" evidence="1">
    <location>
        <begin position="34"/>
        <end position="55"/>
    </location>
</feature>
<gene>
    <name evidence="2" type="ORF">Asi02nite_18770</name>
</gene>
<evidence type="ECO:0000256" key="1">
    <source>
        <dbReference type="SAM" id="Phobius"/>
    </source>
</evidence>
<evidence type="ECO:0000313" key="2">
    <source>
        <dbReference type="EMBL" id="GIF72359.1"/>
    </source>
</evidence>
<evidence type="ECO:0008006" key="4">
    <source>
        <dbReference type="Google" id="ProtNLM"/>
    </source>
</evidence>
<name>A0ABQ4CM45_9ACTN</name>
<keyword evidence="1" id="KW-0472">Membrane</keyword>
<dbReference type="RefSeq" id="WP_203711811.1">
    <property type="nucleotide sequence ID" value="NZ_BONE01000011.1"/>
</dbReference>
<evidence type="ECO:0000313" key="3">
    <source>
        <dbReference type="Proteomes" id="UP000604117"/>
    </source>
</evidence>
<dbReference type="SUPFAM" id="SSF110296">
    <property type="entry name" value="Oligoxyloglucan reducing end-specific cellobiohydrolase"/>
    <property type="match status" value="1"/>
</dbReference>
<protein>
    <recommendedName>
        <fullName evidence="4">Exo-alpha-sialidase</fullName>
    </recommendedName>
</protein>
<organism evidence="2 3">
    <name type="scientific">Asanoa siamensis</name>
    <dbReference type="NCBI Taxonomy" id="926357"/>
    <lineage>
        <taxon>Bacteria</taxon>
        <taxon>Bacillati</taxon>
        <taxon>Actinomycetota</taxon>
        <taxon>Actinomycetes</taxon>
        <taxon>Micromonosporales</taxon>
        <taxon>Micromonosporaceae</taxon>
        <taxon>Asanoa</taxon>
    </lineage>
</organism>
<reference evidence="2 3" key="1">
    <citation type="submission" date="2021-01" db="EMBL/GenBank/DDBJ databases">
        <title>Whole genome shotgun sequence of Asanoa siamensis NBRC 107932.</title>
        <authorList>
            <person name="Komaki H."/>
            <person name="Tamura T."/>
        </authorList>
    </citation>
    <scope>NUCLEOTIDE SEQUENCE [LARGE SCALE GENOMIC DNA]</scope>
    <source>
        <strain evidence="2 3">NBRC 107932</strain>
    </source>
</reference>
<comment type="caution">
    <text evidence="2">The sequence shown here is derived from an EMBL/GenBank/DDBJ whole genome shotgun (WGS) entry which is preliminary data.</text>
</comment>
<dbReference type="CDD" id="cd15482">
    <property type="entry name" value="Sialidase_non-viral"/>
    <property type="match status" value="1"/>
</dbReference>
<dbReference type="EMBL" id="BONE01000011">
    <property type="protein sequence ID" value="GIF72359.1"/>
    <property type="molecule type" value="Genomic_DNA"/>
</dbReference>
<dbReference type="Gene3D" id="2.130.10.10">
    <property type="entry name" value="YVTN repeat-like/Quinoprotein amine dehydrogenase"/>
    <property type="match status" value="2"/>
</dbReference>
<proteinExistence type="predicted"/>
<keyword evidence="3" id="KW-1185">Reference proteome</keyword>
<sequence>MPDLDFAGLAEEARQAFTPRFDEVLRRSRRRRRWLSGLVALAVAAGGGGLAVGLAGGGDTAPPDGAGWGGHPLDAPAVGDRDRLYQLTRTCEPGRCTDHVAVSDDLGTSWSRRAAPGPADTQHRRILLATGSTAVVAAYGPEGAEATYWTTADAGVTWRQAGASAGAPDASDLPVFAEDSRVVALSPTTGRLAAAPAPLPLVHAAFPIYDGGGWWFFGATGDETVPGSDPPATRPTRLALAVSRDAGRSWDVRALPGDDGLVDVTTADGVLVYALYAAQRGVQVYASHDGGVTWSAGAVVPVEDPQGGDLLATRGGTLWLSTTAGVVRSADQGRSFAPAALEATQLLRFHTWSGAYVASVESGELAESWLSTDGERWARLPG</sequence>
<dbReference type="Proteomes" id="UP000604117">
    <property type="component" value="Unassembled WGS sequence"/>
</dbReference>